<dbReference type="EMBL" id="BBMS01000010">
    <property type="protein sequence ID" value="GAL25474.1"/>
    <property type="molecule type" value="Genomic_DNA"/>
</dbReference>
<name>A0ABQ0J9M7_9VIBR</name>
<dbReference type="Proteomes" id="UP000029223">
    <property type="component" value="Unassembled WGS sequence"/>
</dbReference>
<sequence length="256" mass="28559">MVPIVLVRGLLREAGHWHFLVGALKELEPDLHIYTPNVPGNGDLYKETSPLQVEQMLDPVIEQLPPDIGSYHIIAISMGSMLGSCWAHQVPQKVASLTLINPSFARFSPINERFNLKEIPKLLISKLRGSQAFERTILNLTYPDHVLNPSILSYHLALNEKHPVKFSNALRQLFAAARFAGPDNSPSCPTQVITSNDDKLVNSLAGKRIAEAWKVAHIPFDSDAHDLPADSPTELAQYLLHWLKKLELNGTCVVKW</sequence>
<accession>A0ABQ0J9M7</accession>
<keyword evidence="2" id="KW-0378">Hydrolase</keyword>
<dbReference type="InterPro" id="IPR000073">
    <property type="entry name" value="AB_hydrolase_1"/>
</dbReference>
<evidence type="ECO:0000313" key="2">
    <source>
        <dbReference type="EMBL" id="GAL25474.1"/>
    </source>
</evidence>
<gene>
    <name evidence="2" type="ORF">JCM19239_3748</name>
</gene>
<protein>
    <submittedName>
        <fullName evidence="2">Hydrolase</fullName>
    </submittedName>
</protein>
<organism evidence="2 3">
    <name type="scientific">Vibrio variabilis</name>
    <dbReference type="NCBI Taxonomy" id="990271"/>
    <lineage>
        <taxon>Bacteria</taxon>
        <taxon>Pseudomonadati</taxon>
        <taxon>Pseudomonadota</taxon>
        <taxon>Gammaproteobacteria</taxon>
        <taxon>Vibrionales</taxon>
        <taxon>Vibrionaceae</taxon>
        <taxon>Vibrio</taxon>
    </lineage>
</organism>
<dbReference type="SUPFAM" id="SSF53474">
    <property type="entry name" value="alpha/beta-Hydrolases"/>
    <property type="match status" value="1"/>
</dbReference>
<feature type="domain" description="AB hydrolase-1" evidence="1">
    <location>
        <begin position="4"/>
        <end position="237"/>
    </location>
</feature>
<reference evidence="3" key="1">
    <citation type="submission" date="2014-09" db="EMBL/GenBank/DDBJ databases">
        <title>Vibrio variabilis JCM 19239. (C206) whole genome shotgun sequence.</title>
        <authorList>
            <person name="Sawabe T."/>
            <person name="Meirelles P."/>
            <person name="Nakanishi M."/>
            <person name="Sayaka M."/>
            <person name="Hattori M."/>
            <person name="Ohkuma M."/>
        </authorList>
    </citation>
    <scope>NUCLEOTIDE SEQUENCE [LARGE SCALE GENOMIC DNA]</scope>
    <source>
        <strain evidence="3">JCM 19239</strain>
    </source>
</reference>
<keyword evidence="3" id="KW-1185">Reference proteome</keyword>
<dbReference type="InterPro" id="IPR029058">
    <property type="entry name" value="AB_hydrolase_fold"/>
</dbReference>
<proteinExistence type="predicted"/>
<evidence type="ECO:0000259" key="1">
    <source>
        <dbReference type="Pfam" id="PF12697"/>
    </source>
</evidence>
<dbReference type="Gene3D" id="3.40.50.1820">
    <property type="entry name" value="alpha/beta hydrolase"/>
    <property type="match status" value="1"/>
</dbReference>
<comment type="caution">
    <text evidence="2">The sequence shown here is derived from an EMBL/GenBank/DDBJ whole genome shotgun (WGS) entry which is preliminary data.</text>
</comment>
<dbReference type="GO" id="GO:0016787">
    <property type="term" value="F:hydrolase activity"/>
    <property type="evidence" value="ECO:0007669"/>
    <property type="project" value="UniProtKB-KW"/>
</dbReference>
<dbReference type="Pfam" id="PF12697">
    <property type="entry name" value="Abhydrolase_6"/>
    <property type="match status" value="1"/>
</dbReference>
<reference evidence="3" key="2">
    <citation type="submission" date="2014-09" db="EMBL/GenBank/DDBJ databases">
        <authorList>
            <consortium name="NBRP consortium"/>
            <person name="Sawabe T."/>
            <person name="Meirelles P."/>
            <person name="Nakanishi M."/>
            <person name="Sayaka M."/>
            <person name="Hattori M."/>
            <person name="Ohkuma M."/>
        </authorList>
    </citation>
    <scope>NUCLEOTIDE SEQUENCE [LARGE SCALE GENOMIC DNA]</scope>
    <source>
        <strain evidence="3">JCM 19239</strain>
    </source>
</reference>
<evidence type="ECO:0000313" key="3">
    <source>
        <dbReference type="Proteomes" id="UP000029223"/>
    </source>
</evidence>